<keyword evidence="9 14" id="KW-0675">Receptor</keyword>
<comment type="subcellular location">
    <subcellularLocation>
        <location evidence="1 14">Membrane</location>
        <topology evidence="1 14">Multi-pass membrane protein</topology>
    </subcellularLocation>
</comment>
<evidence type="ECO:0000256" key="11">
    <source>
        <dbReference type="ARBA" id="ARBA00023224"/>
    </source>
</evidence>
<feature type="transmembrane region" description="Helical" evidence="15">
    <location>
        <begin position="87"/>
        <end position="109"/>
    </location>
</feature>
<dbReference type="Pfam" id="PF05296">
    <property type="entry name" value="TAS2R"/>
    <property type="match status" value="1"/>
</dbReference>
<keyword evidence="11 14" id="KW-0807">Transducer</keyword>
<evidence type="ECO:0000256" key="10">
    <source>
        <dbReference type="ARBA" id="ARBA00023180"/>
    </source>
</evidence>
<keyword evidence="3 14" id="KW-0919">Taste</keyword>
<dbReference type="Proteomes" id="UP001652624">
    <property type="component" value="Chromosome 8"/>
</dbReference>
<dbReference type="InParanoid" id="A0A1S3AB51"/>
<dbReference type="OrthoDB" id="9665861at2759"/>
<dbReference type="AlphaFoldDB" id="A0A1S3AB51"/>
<dbReference type="RefSeq" id="XP_007532156.1">
    <property type="nucleotide sequence ID" value="XM_007532094.2"/>
</dbReference>
<dbReference type="PANTHER" id="PTHR11394">
    <property type="entry name" value="TASTE RECEPTOR TYPE 2"/>
    <property type="match status" value="1"/>
</dbReference>
<dbReference type="Gene3D" id="1.20.1070.10">
    <property type="entry name" value="Rhodopsin 7-helix transmembrane proteins"/>
    <property type="match status" value="1"/>
</dbReference>
<feature type="transmembrane region" description="Helical" evidence="15">
    <location>
        <begin position="129"/>
        <end position="149"/>
    </location>
</feature>
<evidence type="ECO:0000256" key="3">
    <source>
        <dbReference type="ARBA" id="ARBA00022480"/>
    </source>
</evidence>
<evidence type="ECO:0000256" key="7">
    <source>
        <dbReference type="ARBA" id="ARBA00023040"/>
    </source>
</evidence>
<proteinExistence type="inferred from homology"/>
<dbReference type="CTD" id="50831"/>
<keyword evidence="8 14" id="KW-0472">Membrane</keyword>
<feature type="transmembrane region" description="Helical" evidence="15">
    <location>
        <begin position="185"/>
        <end position="206"/>
    </location>
</feature>
<evidence type="ECO:0000256" key="4">
    <source>
        <dbReference type="ARBA" id="ARBA00022606"/>
    </source>
</evidence>
<keyword evidence="10" id="KW-0325">Glycoprotein</keyword>
<feature type="transmembrane region" description="Helical" evidence="15">
    <location>
        <begin position="12"/>
        <end position="32"/>
    </location>
</feature>
<keyword evidence="4 14" id="KW-0716">Sensory transduction</keyword>
<keyword evidence="7 14" id="KW-0297">G-protein coupled receptor</keyword>
<dbReference type="GO" id="GO:0004930">
    <property type="term" value="F:G protein-coupled receptor activity"/>
    <property type="evidence" value="ECO:0007669"/>
    <property type="project" value="UniProtKB-KW"/>
</dbReference>
<evidence type="ECO:0000256" key="15">
    <source>
        <dbReference type="SAM" id="Phobius"/>
    </source>
</evidence>
<evidence type="ECO:0000256" key="13">
    <source>
        <dbReference type="RuleBase" id="RU004423"/>
    </source>
</evidence>
<dbReference type="PANTHER" id="PTHR11394:SF49">
    <property type="entry name" value="TASTE RECEPTOR TYPE 2 MEMBER 3"/>
    <property type="match status" value="1"/>
</dbReference>
<keyword evidence="16" id="KW-1185">Reference proteome</keyword>
<reference evidence="17" key="1">
    <citation type="submission" date="2025-08" db="UniProtKB">
        <authorList>
            <consortium name="RefSeq"/>
        </authorList>
    </citation>
    <scope>IDENTIFICATION</scope>
</reference>
<comment type="similarity">
    <text evidence="2 13">Belongs to the G-protein coupled receptor T2R family.</text>
</comment>
<evidence type="ECO:0000256" key="9">
    <source>
        <dbReference type="ARBA" id="ARBA00023170"/>
    </source>
</evidence>
<accession>A0A1S3AB51</accession>
<evidence type="ECO:0000256" key="8">
    <source>
        <dbReference type="ARBA" id="ARBA00023136"/>
    </source>
</evidence>
<evidence type="ECO:0000256" key="6">
    <source>
        <dbReference type="ARBA" id="ARBA00022989"/>
    </source>
</evidence>
<evidence type="ECO:0000313" key="17">
    <source>
        <dbReference type="RefSeq" id="XP_007532156.1"/>
    </source>
</evidence>
<keyword evidence="5 14" id="KW-0812">Transmembrane</keyword>
<feature type="transmembrane region" description="Helical" evidence="15">
    <location>
        <begin position="264"/>
        <end position="284"/>
    </location>
</feature>
<evidence type="ECO:0000256" key="14">
    <source>
        <dbReference type="RuleBase" id="RU004424"/>
    </source>
</evidence>
<dbReference type="GO" id="GO:0016020">
    <property type="term" value="C:membrane"/>
    <property type="evidence" value="ECO:0007669"/>
    <property type="project" value="UniProtKB-SubCell"/>
</dbReference>
<dbReference type="GO" id="GO:0033038">
    <property type="term" value="F:bitter taste receptor activity"/>
    <property type="evidence" value="ECO:0007669"/>
    <property type="project" value="InterPro"/>
</dbReference>
<evidence type="ECO:0000256" key="5">
    <source>
        <dbReference type="ARBA" id="ARBA00022692"/>
    </source>
</evidence>
<evidence type="ECO:0000256" key="2">
    <source>
        <dbReference type="ARBA" id="ARBA00007376"/>
    </source>
</evidence>
<evidence type="ECO:0000313" key="16">
    <source>
        <dbReference type="Proteomes" id="UP001652624"/>
    </source>
</evidence>
<organism evidence="16 17">
    <name type="scientific">Erinaceus europaeus</name>
    <name type="common">Western European hedgehog</name>
    <dbReference type="NCBI Taxonomy" id="9365"/>
    <lineage>
        <taxon>Eukaryota</taxon>
        <taxon>Metazoa</taxon>
        <taxon>Chordata</taxon>
        <taxon>Craniata</taxon>
        <taxon>Vertebrata</taxon>
        <taxon>Euteleostomi</taxon>
        <taxon>Mammalia</taxon>
        <taxon>Eutheria</taxon>
        <taxon>Laurasiatheria</taxon>
        <taxon>Eulipotyphla</taxon>
        <taxon>Erinaceidae</taxon>
        <taxon>Erinaceinae</taxon>
        <taxon>Erinaceus</taxon>
    </lineage>
</organism>
<dbReference type="eggNOG" id="ENOG502SKRK">
    <property type="taxonomic scope" value="Eukaryota"/>
</dbReference>
<evidence type="ECO:0000256" key="12">
    <source>
        <dbReference type="ARBA" id="ARBA00025304"/>
    </source>
</evidence>
<gene>
    <name evidence="17" type="primary">TAS2R3</name>
</gene>
<dbReference type="GeneID" id="103121570"/>
<dbReference type="FunCoup" id="A0A1S3AB51">
    <property type="interactions" value="42"/>
</dbReference>
<dbReference type="InterPro" id="IPR007960">
    <property type="entry name" value="TAS2R"/>
</dbReference>
<feature type="transmembrane region" description="Helical" evidence="15">
    <location>
        <begin position="235"/>
        <end position="258"/>
    </location>
</feature>
<evidence type="ECO:0000256" key="1">
    <source>
        <dbReference type="ARBA" id="ARBA00004141"/>
    </source>
</evidence>
<sequence length="317" mass="36364">MAGFLESLFLALTVIFFILGMLGNGFIGLVNGSRWVKSKRISLSDFIITALTLSRVILLWILLADSTLIVFFYRVHNDGMGMKIIDISWTFINHLSIWLVTSLSVLYCLKIASFSHPMFLWLKWRVSRVVVWMLLGALLLSCGSTMSLVREFEFYSLFYGFNGTEDPAEHLRKKTDYEVTHTLGILWDLFPFIVSLASNTLLILSLRRHTRQMQQNGSCSRDTTTEAHQRAIRIILSYLLLFLFYYLAFLITYCSRFLPETKMIKMFGEAVTLLYPAGHSFILIMGNKKLKQMFVQILRCQPGHLKPGPKGTVDSLK</sequence>
<protein>
    <recommendedName>
        <fullName evidence="14">Taste receptor type 2</fullName>
    </recommendedName>
</protein>
<dbReference type="FunFam" id="1.20.1070.10:FF:000042">
    <property type="entry name" value="Taste receptor type 2 member 7"/>
    <property type="match status" value="1"/>
</dbReference>
<comment type="function">
    <text evidence="12">Gustducin-coupled receptor implicated in the perception of bitter compounds in the oral cavity and the gastrointestinal tract. Signals through PLCB2 and the calcium-regulated cation channel TRPM5.</text>
</comment>
<dbReference type="SUPFAM" id="SSF81321">
    <property type="entry name" value="Family A G protein-coupled receptor-like"/>
    <property type="match status" value="1"/>
</dbReference>
<dbReference type="STRING" id="9365.ENSEEUP00000009886"/>
<feature type="transmembrane region" description="Helical" evidence="15">
    <location>
        <begin position="53"/>
        <end position="75"/>
    </location>
</feature>
<keyword evidence="6 15" id="KW-1133">Transmembrane helix</keyword>
<name>A0A1S3AB51_ERIEU</name>